<dbReference type="PANTHER" id="PTHR42244:SF2">
    <property type="entry name" value="ANTITOXIN VAPB3-RELATED"/>
    <property type="match status" value="1"/>
</dbReference>
<protein>
    <submittedName>
        <fullName evidence="1">CopG family transcriptional regulator</fullName>
    </submittedName>
</protein>
<dbReference type="AlphaFoldDB" id="A0A2R7Y277"/>
<dbReference type="InterPro" id="IPR039709">
    <property type="entry name" value="VapB3-like"/>
</dbReference>
<dbReference type="Proteomes" id="UP000244066">
    <property type="component" value="Unassembled WGS sequence"/>
</dbReference>
<evidence type="ECO:0000313" key="1">
    <source>
        <dbReference type="EMBL" id="PUA31598.1"/>
    </source>
</evidence>
<accession>A0A2R7Y277</accession>
<dbReference type="EMBL" id="NDWU01000015">
    <property type="protein sequence ID" value="PUA31598.1"/>
    <property type="molecule type" value="Genomic_DNA"/>
</dbReference>
<gene>
    <name evidence="1" type="ORF">B9J98_05915</name>
</gene>
<evidence type="ECO:0000313" key="2">
    <source>
        <dbReference type="Proteomes" id="UP000244066"/>
    </source>
</evidence>
<reference evidence="1 2" key="1">
    <citation type="submission" date="2017-04" db="EMBL/GenBank/DDBJ databases">
        <title>Draft Aigarchaeota genome from a New Zealand hot spring.</title>
        <authorList>
            <person name="Reysenbach A.-L."/>
            <person name="Donaho J.A."/>
            <person name="Gerhart J."/>
            <person name="Kelley J.F."/>
            <person name="Kouba K."/>
            <person name="Podar M."/>
            <person name="Stott M."/>
        </authorList>
    </citation>
    <scope>NUCLEOTIDE SEQUENCE [LARGE SCALE GENOMIC DNA]</scope>
    <source>
        <strain evidence="1">NZ13_MG1</strain>
    </source>
</reference>
<organism evidence="1 2">
    <name type="scientific">Candidatus Terraquivivens tikiterensis</name>
    <dbReference type="NCBI Taxonomy" id="1980982"/>
    <lineage>
        <taxon>Archaea</taxon>
        <taxon>Nitrososphaerota</taxon>
        <taxon>Candidatus Wolframiiraptoraceae</taxon>
        <taxon>Candidatus Terraquivivens</taxon>
    </lineage>
</organism>
<name>A0A2R7Y277_9ARCH</name>
<comment type="caution">
    <text evidence="1">The sequence shown here is derived from an EMBL/GenBank/DDBJ whole genome shotgun (WGS) entry which is preliminary data.</text>
</comment>
<proteinExistence type="predicted"/>
<dbReference type="PANTHER" id="PTHR42244">
    <property type="entry name" value="ANTITOXIN VAPB3-RELATED"/>
    <property type="match status" value="1"/>
</dbReference>
<sequence length="76" mass="9258">MSEVFSIRISKDVKKKMELLKDVVDWNEEVRRFIESRVDEFYRSRVIEEVRSVIMKLPETPRGSVTRYVREDRDSY</sequence>